<dbReference type="OrthoDB" id="1091556at2"/>
<sequence length="541" mass="60699">MNAQTQFSPAAQTNSVGFLNVESFEFSQRVANMLSNSTLVPEQYRAITKVKIGKDNFGNMQFRDEPNPNGLSNCIVALNMANRMGADPLMIMQNLYLIEGRPSWSSQFIMASINSCGRFSSLRFEVENLGEVEVEYQETVWNNGRKNVVAKTLKVENSTCVAWAIESGTEIPNFSLEELKEHGGVYKCCKAYGIPLVESSKISVEMAVKEGWYTKNGSKWKTMPEQMLRYRAASFFGRVYAPELLMGLRSVEEEKDRIIDVTPDQSLSEQADANQLKREILGVKSPAALDEMENKVLMLSDDAKREELLKMISAQAKKFQPAAEVTSTKKPEPIQEEEPPVEVKKPSSADLKKDYLLKMNKAESAGELNMLHEQFIINDALTSPHLAYLKDAYMQAKEKFKPVEQPAAQEEVQQAPVINEIKSNSIASGLKNSIQDAANIDALTAVAQTIRDSKPNMTQDHLSDVLNVYAARKKFLEDQQDMFAGVEEPWIDGAIKRIEAAKNQDEINAEYLDPTSEYLSDKDKQRLDLAAQKRESELFGN</sequence>
<organism evidence="2 3">
    <name type="scientific">Acinetobacter terrae</name>
    <dbReference type="NCBI Taxonomy" id="2731247"/>
    <lineage>
        <taxon>Bacteria</taxon>
        <taxon>Pseudomonadati</taxon>
        <taxon>Pseudomonadota</taxon>
        <taxon>Gammaproteobacteria</taxon>
        <taxon>Moraxellales</taxon>
        <taxon>Moraxellaceae</taxon>
        <taxon>Acinetobacter</taxon>
        <taxon>Acinetobacter Taxon 24</taxon>
    </lineage>
</organism>
<comment type="caution">
    <text evidence="2">The sequence shown here is derived from an EMBL/GenBank/DDBJ whole genome shotgun (WGS) entry which is preliminary data.</text>
</comment>
<evidence type="ECO:0000313" key="3">
    <source>
        <dbReference type="Proteomes" id="UP000291380"/>
    </source>
</evidence>
<evidence type="ECO:0000313" key="2">
    <source>
        <dbReference type="EMBL" id="TCB62236.1"/>
    </source>
</evidence>
<dbReference type="EMBL" id="SJOA01000001">
    <property type="protein sequence ID" value="TCB62236.1"/>
    <property type="molecule type" value="Genomic_DNA"/>
</dbReference>
<gene>
    <name evidence="2" type="ORF">E0H85_01565</name>
</gene>
<evidence type="ECO:0008006" key="4">
    <source>
        <dbReference type="Google" id="ProtNLM"/>
    </source>
</evidence>
<proteinExistence type="predicted"/>
<dbReference type="Proteomes" id="UP000291380">
    <property type="component" value="Unassembled WGS sequence"/>
</dbReference>
<protein>
    <recommendedName>
        <fullName evidence="4">Recombinase RecT</fullName>
    </recommendedName>
</protein>
<dbReference type="RefSeq" id="WP_131270190.1">
    <property type="nucleotide sequence ID" value="NZ_SJOA01000001.1"/>
</dbReference>
<feature type="region of interest" description="Disordered" evidence="1">
    <location>
        <begin position="321"/>
        <end position="346"/>
    </location>
</feature>
<accession>A0A4R0ESV1</accession>
<name>A0A4R0ESV1_9GAMM</name>
<reference evidence="2 3" key="1">
    <citation type="submission" date="2019-02" db="EMBL/GenBank/DDBJ databases">
        <title>High diversity of culturable Acinetobacter species in natural soil and water ecosystems.</title>
        <authorList>
            <person name="Radolfova-Krizova L."/>
            <person name="Nemec A."/>
        </authorList>
    </citation>
    <scope>NUCLEOTIDE SEQUENCE [LARGE SCALE GENOMIC DNA]</scope>
    <source>
        <strain evidence="2 3">ANC 4281</strain>
    </source>
</reference>
<dbReference type="AlphaFoldDB" id="A0A4R0ESV1"/>
<evidence type="ECO:0000256" key="1">
    <source>
        <dbReference type="SAM" id="MobiDB-lite"/>
    </source>
</evidence>